<accession>A0ABR3YNY2</accession>
<feature type="transmembrane region" description="Helical" evidence="6">
    <location>
        <begin position="216"/>
        <end position="237"/>
    </location>
</feature>
<feature type="transmembrane region" description="Helical" evidence="6">
    <location>
        <begin position="180"/>
        <end position="204"/>
    </location>
</feature>
<sequence>MVRPTRWTTDLKLVGNQYSSIASAYSYGIIVWNIPANYLMQQLPVAKFISVMIILYMTPAYLMITTIFYKRAEQPLRLCLYVAMNGLATMVGALFANGLVHATHSHVASWRLIFITISGLNIIWGFVFLYFVPDTPMTARCLSHQQRVVTVRRVAGNLMGIKTTEFKPYQVWCTLRDPKMFLIVLMGIANFLSALTKGFGFTGLNATILQLPTGALELLAIVGSSWLLYTSAIAPVMSYNLLATNFAGHTKRATVNGLWFIFWAAGTIPGTYVCFPREAPRYFSAITELLENRRPDRLLSAINGGDGIDGSDDADDEAIRLGFLYKTDCKNMHFRYRL</sequence>
<protein>
    <submittedName>
        <fullName evidence="7">Uncharacterized protein</fullName>
    </submittedName>
</protein>
<keyword evidence="2" id="KW-0813">Transport</keyword>
<comment type="caution">
    <text evidence="7">The sequence shown here is derived from an EMBL/GenBank/DDBJ whole genome shotgun (WGS) entry which is preliminary data.</text>
</comment>
<reference evidence="7 8" key="1">
    <citation type="journal article" date="2024" name="IMA Fungus">
        <title>IMA Genome - F19 : A genome assembly and annotation guide to empower mycologists, including annotated draft genome sequences of Ceratocystis pirilliformis, Diaporthe australafricana, Fusarium ophioides, Paecilomyces lecythidis, and Sporothrix stenoceras.</title>
        <authorList>
            <person name="Aylward J."/>
            <person name="Wilson A.M."/>
            <person name="Visagie C.M."/>
            <person name="Spraker J."/>
            <person name="Barnes I."/>
            <person name="Buitendag C."/>
            <person name="Ceriani C."/>
            <person name="Del Mar Angel L."/>
            <person name="du Plessis D."/>
            <person name="Fuchs T."/>
            <person name="Gasser K."/>
            <person name="Kramer D."/>
            <person name="Li W."/>
            <person name="Munsamy K."/>
            <person name="Piso A."/>
            <person name="Price J.L."/>
            <person name="Sonnekus B."/>
            <person name="Thomas C."/>
            <person name="van der Nest A."/>
            <person name="van Dijk A."/>
            <person name="van Heerden A."/>
            <person name="van Vuuren N."/>
            <person name="Yilmaz N."/>
            <person name="Duong T.A."/>
            <person name="van der Merwe N.A."/>
            <person name="Wingfield M.J."/>
            <person name="Wingfield B.D."/>
        </authorList>
    </citation>
    <scope>NUCLEOTIDE SEQUENCE [LARGE SCALE GENOMIC DNA]</scope>
    <source>
        <strain evidence="7 8">CMW 5346</strain>
    </source>
</reference>
<dbReference type="EMBL" id="JAWCUI010000071">
    <property type="protein sequence ID" value="KAL1889649.1"/>
    <property type="molecule type" value="Genomic_DNA"/>
</dbReference>
<evidence type="ECO:0000256" key="2">
    <source>
        <dbReference type="ARBA" id="ARBA00022448"/>
    </source>
</evidence>
<gene>
    <name evidence="7" type="ORF">Sste5346_008768</name>
</gene>
<evidence type="ECO:0000313" key="8">
    <source>
        <dbReference type="Proteomes" id="UP001583186"/>
    </source>
</evidence>
<evidence type="ECO:0000256" key="6">
    <source>
        <dbReference type="SAM" id="Phobius"/>
    </source>
</evidence>
<dbReference type="PANTHER" id="PTHR43791">
    <property type="entry name" value="PERMEASE-RELATED"/>
    <property type="match status" value="1"/>
</dbReference>
<feature type="transmembrane region" description="Helical" evidence="6">
    <location>
        <begin position="48"/>
        <end position="69"/>
    </location>
</feature>
<proteinExistence type="predicted"/>
<keyword evidence="3 6" id="KW-0812">Transmembrane</keyword>
<evidence type="ECO:0000256" key="4">
    <source>
        <dbReference type="ARBA" id="ARBA00022989"/>
    </source>
</evidence>
<evidence type="ECO:0000256" key="3">
    <source>
        <dbReference type="ARBA" id="ARBA00022692"/>
    </source>
</evidence>
<dbReference type="InterPro" id="IPR036259">
    <property type="entry name" value="MFS_trans_sf"/>
</dbReference>
<keyword evidence="5 6" id="KW-0472">Membrane</keyword>
<keyword evidence="4 6" id="KW-1133">Transmembrane helix</keyword>
<comment type="subcellular location">
    <subcellularLocation>
        <location evidence="1">Membrane</location>
        <topology evidence="1">Multi-pass membrane protein</topology>
    </subcellularLocation>
</comment>
<dbReference type="Proteomes" id="UP001583186">
    <property type="component" value="Unassembled WGS sequence"/>
</dbReference>
<dbReference type="InterPro" id="IPR011701">
    <property type="entry name" value="MFS"/>
</dbReference>
<evidence type="ECO:0000256" key="1">
    <source>
        <dbReference type="ARBA" id="ARBA00004141"/>
    </source>
</evidence>
<evidence type="ECO:0000256" key="5">
    <source>
        <dbReference type="ARBA" id="ARBA00023136"/>
    </source>
</evidence>
<dbReference type="Pfam" id="PF07690">
    <property type="entry name" value="MFS_1"/>
    <property type="match status" value="1"/>
</dbReference>
<feature type="transmembrane region" description="Helical" evidence="6">
    <location>
        <begin position="112"/>
        <end position="132"/>
    </location>
</feature>
<organism evidence="7 8">
    <name type="scientific">Sporothrix stenoceras</name>
    <dbReference type="NCBI Taxonomy" id="5173"/>
    <lineage>
        <taxon>Eukaryota</taxon>
        <taxon>Fungi</taxon>
        <taxon>Dikarya</taxon>
        <taxon>Ascomycota</taxon>
        <taxon>Pezizomycotina</taxon>
        <taxon>Sordariomycetes</taxon>
        <taxon>Sordariomycetidae</taxon>
        <taxon>Ophiostomatales</taxon>
        <taxon>Ophiostomataceae</taxon>
        <taxon>Sporothrix</taxon>
    </lineage>
</organism>
<dbReference type="SUPFAM" id="SSF103473">
    <property type="entry name" value="MFS general substrate transporter"/>
    <property type="match status" value="1"/>
</dbReference>
<dbReference type="Gene3D" id="1.20.1250.20">
    <property type="entry name" value="MFS general substrate transporter like domains"/>
    <property type="match status" value="1"/>
</dbReference>
<feature type="transmembrane region" description="Helical" evidence="6">
    <location>
        <begin position="81"/>
        <end position="100"/>
    </location>
</feature>
<name>A0ABR3YNY2_9PEZI</name>
<feature type="transmembrane region" description="Helical" evidence="6">
    <location>
        <begin position="20"/>
        <end position="39"/>
    </location>
</feature>
<keyword evidence="8" id="KW-1185">Reference proteome</keyword>
<evidence type="ECO:0000313" key="7">
    <source>
        <dbReference type="EMBL" id="KAL1889649.1"/>
    </source>
</evidence>
<dbReference type="PANTHER" id="PTHR43791:SF97">
    <property type="entry name" value="ALLANTOATE TRANSPORTER, PUTATIVE (AFU_ORTHOLOGUE AFUA_1G14700)-RELATED"/>
    <property type="match status" value="1"/>
</dbReference>
<feature type="transmembrane region" description="Helical" evidence="6">
    <location>
        <begin position="257"/>
        <end position="275"/>
    </location>
</feature>